<dbReference type="InterPro" id="IPR000467">
    <property type="entry name" value="G_patch_dom"/>
</dbReference>
<dbReference type="PROSITE" id="PS50174">
    <property type="entry name" value="G_PATCH"/>
    <property type="match status" value="1"/>
</dbReference>
<dbReference type="GO" id="GO:0003676">
    <property type="term" value="F:nucleic acid binding"/>
    <property type="evidence" value="ECO:0007669"/>
    <property type="project" value="InterPro"/>
</dbReference>
<reference evidence="3" key="1">
    <citation type="journal article" date="2020" name="Stud. Mycol.">
        <title>101 Dothideomycetes genomes: a test case for predicting lifestyles and emergence of pathogens.</title>
        <authorList>
            <person name="Haridas S."/>
            <person name="Albert R."/>
            <person name="Binder M."/>
            <person name="Bloem J."/>
            <person name="Labutti K."/>
            <person name="Salamov A."/>
            <person name="Andreopoulos B."/>
            <person name="Baker S."/>
            <person name="Barry K."/>
            <person name="Bills G."/>
            <person name="Bluhm B."/>
            <person name="Cannon C."/>
            <person name="Castanera R."/>
            <person name="Culley D."/>
            <person name="Daum C."/>
            <person name="Ezra D."/>
            <person name="Gonzalez J."/>
            <person name="Henrissat B."/>
            <person name="Kuo A."/>
            <person name="Liang C."/>
            <person name="Lipzen A."/>
            <person name="Lutzoni F."/>
            <person name="Magnuson J."/>
            <person name="Mondo S."/>
            <person name="Nolan M."/>
            <person name="Ohm R."/>
            <person name="Pangilinan J."/>
            <person name="Park H.-J."/>
            <person name="Ramirez L."/>
            <person name="Alfaro M."/>
            <person name="Sun H."/>
            <person name="Tritt A."/>
            <person name="Yoshinaga Y."/>
            <person name="Zwiers L.-H."/>
            <person name="Turgeon B."/>
            <person name="Goodwin S."/>
            <person name="Spatafora J."/>
            <person name="Crous P."/>
            <person name="Grigoriev I."/>
        </authorList>
    </citation>
    <scope>NUCLEOTIDE SEQUENCE</scope>
    <source>
        <strain evidence="3">CBS 101060</strain>
    </source>
</reference>
<feature type="compositionally biased region" description="Acidic residues" evidence="1">
    <location>
        <begin position="322"/>
        <end position="340"/>
    </location>
</feature>
<feature type="compositionally biased region" description="Polar residues" evidence="1">
    <location>
        <begin position="291"/>
        <end position="302"/>
    </location>
</feature>
<dbReference type="PANTHER" id="PTHR13288">
    <property type="entry name" value="SPLICING FACTOR 45 SPF45"/>
    <property type="match status" value="1"/>
</dbReference>
<dbReference type="Proteomes" id="UP000799429">
    <property type="component" value="Unassembled WGS sequence"/>
</dbReference>
<evidence type="ECO:0000259" key="2">
    <source>
        <dbReference type="PROSITE" id="PS50174"/>
    </source>
</evidence>
<dbReference type="Gene3D" id="3.30.70.330">
    <property type="match status" value="1"/>
</dbReference>
<accession>A0A9P4SDM0</accession>
<dbReference type="EMBL" id="MU006092">
    <property type="protein sequence ID" value="KAF2840816.1"/>
    <property type="molecule type" value="Genomic_DNA"/>
</dbReference>
<dbReference type="SMART" id="SM00443">
    <property type="entry name" value="G_patch"/>
    <property type="match status" value="1"/>
</dbReference>
<feature type="compositionally biased region" description="Pro residues" evidence="1">
    <location>
        <begin position="281"/>
        <end position="290"/>
    </location>
</feature>
<feature type="compositionally biased region" description="Polar residues" evidence="1">
    <location>
        <begin position="82"/>
        <end position="91"/>
    </location>
</feature>
<dbReference type="SUPFAM" id="SSF54928">
    <property type="entry name" value="RNA-binding domain, RBD"/>
    <property type="match status" value="1"/>
</dbReference>
<dbReference type="AlphaFoldDB" id="A0A9P4SDM0"/>
<name>A0A9P4SDM0_9PEZI</name>
<dbReference type="InterPro" id="IPR040052">
    <property type="entry name" value="RBM17"/>
</dbReference>
<evidence type="ECO:0000313" key="3">
    <source>
        <dbReference type="EMBL" id="KAF2840816.1"/>
    </source>
</evidence>
<organism evidence="3 4">
    <name type="scientific">Patellaria atrata CBS 101060</name>
    <dbReference type="NCBI Taxonomy" id="1346257"/>
    <lineage>
        <taxon>Eukaryota</taxon>
        <taxon>Fungi</taxon>
        <taxon>Dikarya</taxon>
        <taxon>Ascomycota</taxon>
        <taxon>Pezizomycotina</taxon>
        <taxon>Dothideomycetes</taxon>
        <taxon>Dothideomycetes incertae sedis</taxon>
        <taxon>Patellariales</taxon>
        <taxon>Patellariaceae</taxon>
        <taxon>Patellaria</taxon>
    </lineage>
</organism>
<feature type="compositionally biased region" description="Pro residues" evidence="1">
    <location>
        <begin position="215"/>
        <end position="224"/>
    </location>
</feature>
<keyword evidence="4" id="KW-1185">Reference proteome</keyword>
<dbReference type="FunFam" id="3.30.70.330:FF:000495">
    <property type="entry name" value="Putative G-patch DNA repair protein (Drt111)"/>
    <property type="match status" value="1"/>
</dbReference>
<feature type="compositionally biased region" description="Pro residues" evidence="1">
    <location>
        <begin position="263"/>
        <end position="275"/>
    </location>
</feature>
<proteinExistence type="predicted"/>
<feature type="domain" description="G-patch" evidence="2">
    <location>
        <begin position="359"/>
        <end position="410"/>
    </location>
</feature>
<dbReference type="PANTHER" id="PTHR13288:SF8">
    <property type="entry name" value="SPLICING FACTOR 45"/>
    <property type="match status" value="1"/>
</dbReference>
<feature type="compositionally biased region" description="Low complexity" evidence="1">
    <location>
        <begin position="92"/>
        <end position="108"/>
    </location>
</feature>
<dbReference type="Pfam" id="PF01585">
    <property type="entry name" value="G-patch"/>
    <property type="match status" value="1"/>
</dbReference>
<feature type="region of interest" description="Disordered" evidence="1">
    <location>
        <begin position="1"/>
        <end position="163"/>
    </location>
</feature>
<feature type="region of interest" description="Disordered" evidence="1">
    <location>
        <begin position="316"/>
        <end position="358"/>
    </location>
</feature>
<protein>
    <recommendedName>
        <fullName evidence="2">G-patch domain-containing protein</fullName>
    </recommendedName>
</protein>
<dbReference type="GO" id="GO:0071011">
    <property type="term" value="C:precatalytic spliceosome"/>
    <property type="evidence" value="ECO:0007669"/>
    <property type="project" value="TreeGrafter"/>
</dbReference>
<evidence type="ECO:0000313" key="4">
    <source>
        <dbReference type="Proteomes" id="UP000799429"/>
    </source>
</evidence>
<dbReference type="InterPro" id="IPR035979">
    <property type="entry name" value="RBD_domain_sf"/>
</dbReference>
<dbReference type="GO" id="GO:0045292">
    <property type="term" value="P:mRNA cis splicing, via spliceosome"/>
    <property type="evidence" value="ECO:0007669"/>
    <property type="project" value="InterPro"/>
</dbReference>
<dbReference type="InterPro" id="IPR012677">
    <property type="entry name" value="Nucleotide-bd_a/b_plait_sf"/>
</dbReference>
<feature type="region of interest" description="Disordered" evidence="1">
    <location>
        <begin position="181"/>
        <end position="302"/>
    </location>
</feature>
<dbReference type="OrthoDB" id="5411533at2759"/>
<gene>
    <name evidence="3" type="ORF">M501DRAFT_990768</name>
</gene>
<evidence type="ECO:0000256" key="1">
    <source>
        <dbReference type="SAM" id="MobiDB-lite"/>
    </source>
</evidence>
<sequence length="533" mass="58379">MASEEKPLAPRPGMSLYANLLNPGSSATISKEPVLYNKPTKDAQTADETKKQINAALRFQPTLRPQIVQKAKKKAPFPKPSSIPNQSSSPDATGKPAQPPAQTAPKTTLADWVGDDDDVNGFYANRPQRGGKRKKKNNQQQLARSWDDIYDPAAPNSFEEYKNSEERYQIKREWLDVLHAHRRRPSTDLSEDDDAPPKSKTNFAPPPNYMFAPPSFSPPPPPDSDPLASEQDTYIPPPAVEVLNDATGEDAYARRMRLSGMQIPPPPDSPPPIAPPKEAAPLPPPQPPTPTSRIQQSLEGSNFTIVRAPVRYALPPAPEEIPATEEELEQALKDVEDEVTGDAPVQNTEPAPRSNRPGQAKFAERLMAKYGWTKGSGLGATGEGITTALSVKVEKRKKRPDSEGGGFVDRGGRGIIVGGKKAKTSHDDDGPGAISPVVKLWGMVDGMDLDEEMQRDDGGILQEIGDECGQKYGMVERIYIDRTAKGQIPVFVKFTSVMSALRALTALNGRLFARNEIRAKYFDEEKFDNGVYE</sequence>
<comment type="caution">
    <text evidence="3">The sequence shown here is derived from an EMBL/GenBank/DDBJ whole genome shotgun (WGS) entry which is preliminary data.</text>
</comment>